<reference evidence="2 3" key="1">
    <citation type="submission" date="2012-12" db="EMBL/GenBank/DDBJ databases">
        <title>The Genome Sequence of Bacillus cereus VD184.</title>
        <authorList>
            <consortium name="The Broad Institute Genome Sequencing Platform"/>
            <consortium name="The Broad Institute Genome Sequencing Center for Infectious Disease"/>
            <person name="Feldgarden M."/>
            <person name="Van der Auwera G.A."/>
            <person name="Mahillon J."/>
            <person name="Duprez V."/>
            <person name="Timmery S."/>
            <person name="Mattelet C."/>
            <person name="Dierick K."/>
            <person name="Sun M."/>
            <person name="Yu Z."/>
            <person name="Zhu L."/>
            <person name="Hu X."/>
            <person name="Shank E.B."/>
            <person name="Swiecicka I."/>
            <person name="Hansen B.M."/>
            <person name="Andrup L."/>
            <person name="Walker B."/>
            <person name="Young S.K."/>
            <person name="Zeng Q."/>
            <person name="Gargeya S."/>
            <person name="Fitzgerald M."/>
            <person name="Haas B."/>
            <person name="Abouelleil A."/>
            <person name="Alvarado L."/>
            <person name="Arachchi H.M."/>
            <person name="Berlin A.M."/>
            <person name="Chapman S.B."/>
            <person name="Dewar J."/>
            <person name="Goldberg J."/>
            <person name="Griggs A."/>
            <person name="Gujja S."/>
            <person name="Hansen M."/>
            <person name="Howarth C."/>
            <person name="Imamovic A."/>
            <person name="Larimer J."/>
            <person name="McCowan C."/>
            <person name="Murphy C."/>
            <person name="Neiman D."/>
            <person name="Pearson M."/>
            <person name="Priest M."/>
            <person name="Roberts A."/>
            <person name="Saif S."/>
            <person name="Shea T."/>
            <person name="Sisk P."/>
            <person name="Sykes S."/>
            <person name="Wortman J."/>
            <person name="Nusbaum C."/>
            <person name="Birren B."/>
        </authorList>
    </citation>
    <scope>NUCLEOTIDE SEQUENCE [LARGE SCALE GENOMIC DNA]</scope>
    <source>
        <strain evidence="2 3">VD184</strain>
    </source>
</reference>
<gene>
    <name evidence="2" type="ORF">IKC_04205</name>
</gene>
<evidence type="ECO:0000313" key="3">
    <source>
        <dbReference type="Proteomes" id="UP000014028"/>
    </source>
</evidence>
<sequence>MSKGVFQEFQDSINGIITKINDIDQSVEQISKVTSDFWTFFSQLTDRIYDYSMTLLNFIFQILSTALLKLPSFLFNSAILKDSTLIFFSISLLLLMLLSMVNAIKGILRKPNTPFIKVLQRMPLALFGSAVAPYAFSKAFSFLNHLTDIIIRIGTSHIDAGKMILGANTTNLIPVITLVGFDILVIYLLLPLLLKGGRRWFDLILLVMSTPLVLTAWVFDNTRHIFTKWLSVIKELSLIQLIYAIFITFMALVLFATATFMGLEAIIIKMLFVIGGLWRLSNPPQFIKSYEDRGADVLQIKQDYFNLFKKSKDFTNIFAKFKRKK</sequence>
<feature type="transmembrane region" description="Helical" evidence="1">
    <location>
        <begin position="55"/>
        <end position="79"/>
    </location>
</feature>
<dbReference type="Proteomes" id="UP000014028">
    <property type="component" value="Unassembled WGS sequence"/>
</dbReference>
<feature type="transmembrane region" description="Helical" evidence="1">
    <location>
        <begin position="172"/>
        <end position="193"/>
    </location>
</feature>
<name>A0A9W5VV17_BACCE</name>
<evidence type="ECO:0000256" key="1">
    <source>
        <dbReference type="SAM" id="Phobius"/>
    </source>
</evidence>
<feature type="transmembrane region" description="Helical" evidence="1">
    <location>
        <begin position="239"/>
        <end position="263"/>
    </location>
</feature>
<dbReference type="RefSeq" id="WP_016121692.1">
    <property type="nucleotide sequence ID" value="NZ_KB976820.1"/>
</dbReference>
<feature type="transmembrane region" description="Helical" evidence="1">
    <location>
        <begin position="200"/>
        <end position="219"/>
    </location>
</feature>
<evidence type="ECO:0000313" key="2">
    <source>
        <dbReference type="EMBL" id="EOQ19731.1"/>
    </source>
</evidence>
<keyword evidence="1" id="KW-0472">Membrane</keyword>
<keyword evidence="1" id="KW-1133">Transmembrane helix</keyword>
<dbReference type="AlphaFoldDB" id="A0A9W5VV17"/>
<comment type="caution">
    <text evidence="2">The sequence shown here is derived from an EMBL/GenBank/DDBJ whole genome shotgun (WGS) entry which is preliminary data.</text>
</comment>
<feature type="transmembrane region" description="Helical" evidence="1">
    <location>
        <begin position="124"/>
        <end position="143"/>
    </location>
</feature>
<proteinExistence type="predicted"/>
<feature type="transmembrane region" description="Helical" evidence="1">
    <location>
        <begin position="85"/>
        <end position="104"/>
    </location>
</feature>
<accession>A0A9W5VV17</accession>
<keyword evidence="1" id="KW-0812">Transmembrane</keyword>
<protein>
    <submittedName>
        <fullName evidence="2">Uncharacterized protein</fullName>
    </submittedName>
</protein>
<dbReference type="EMBL" id="AHFK01000018">
    <property type="protein sequence ID" value="EOQ19731.1"/>
    <property type="molecule type" value="Genomic_DNA"/>
</dbReference>
<organism evidence="2 3">
    <name type="scientific">Bacillus cereus VD184</name>
    <dbReference type="NCBI Taxonomy" id="1053242"/>
    <lineage>
        <taxon>Bacteria</taxon>
        <taxon>Bacillati</taxon>
        <taxon>Bacillota</taxon>
        <taxon>Bacilli</taxon>
        <taxon>Bacillales</taxon>
        <taxon>Bacillaceae</taxon>
        <taxon>Bacillus</taxon>
        <taxon>Bacillus cereus group</taxon>
    </lineage>
</organism>